<evidence type="ECO:0000313" key="8">
    <source>
        <dbReference type="EMBL" id="MVN22865.1"/>
    </source>
</evidence>
<sequence>MALRNKIYFASDFHLGVPDYASSREREATIVCWLETIGTDAAEIFLMGDVFDFWFEYKTVVPKGYVRFLGKLAELSDAGVKLYFFKGNHDMWMFDYLKKELGATIISNELEIERNGKKFFLHHGDGLGPGDQFYKLLKWFFRSEVCQWLFARLHPNLGVTIASKWSRKSRIINEKEEESKIGQQEWLVTFCKEVLKTKFYDYMVFGHRHLPLDIKLNQGSRYINLGEWVYHKTYAVFTGEKLELKYFERQEEA</sequence>
<evidence type="ECO:0000256" key="3">
    <source>
        <dbReference type="ARBA" id="ARBA00022723"/>
    </source>
</evidence>
<dbReference type="InterPro" id="IPR043461">
    <property type="entry name" value="LpxH-like"/>
</dbReference>
<dbReference type="Proteomes" id="UP000462014">
    <property type="component" value="Unassembled WGS sequence"/>
</dbReference>
<dbReference type="SUPFAM" id="SSF56300">
    <property type="entry name" value="Metallo-dependent phosphatases"/>
    <property type="match status" value="1"/>
</dbReference>
<evidence type="ECO:0000256" key="6">
    <source>
        <dbReference type="ARBA" id="ARBA00023211"/>
    </source>
</evidence>
<dbReference type="GO" id="GO:0009245">
    <property type="term" value="P:lipid A biosynthetic process"/>
    <property type="evidence" value="ECO:0007669"/>
    <property type="project" value="TreeGrafter"/>
</dbReference>
<keyword evidence="1" id="KW-1003">Cell membrane</keyword>
<dbReference type="CDD" id="cd07398">
    <property type="entry name" value="MPP_YbbF-LpxH"/>
    <property type="match status" value="1"/>
</dbReference>
<proteinExistence type="predicted"/>
<feature type="domain" description="Calcineurin-like phosphoesterase" evidence="7">
    <location>
        <begin position="6"/>
        <end position="210"/>
    </location>
</feature>
<dbReference type="RefSeq" id="WP_157568532.1">
    <property type="nucleotide sequence ID" value="NZ_WPIK01000014.1"/>
</dbReference>
<reference evidence="8 9" key="1">
    <citation type="submission" date="2019-12" db="EMBL/GenBank/DDBJ databases">
        <title>Mucilaginibacter sp. HMF7410 genome sequencing and assembly.</title>
        <authorList>
            <person name="Kang H."/>
            <person name="Cha I."/>
            <person name="Kim H."/>
            <person name="Joh K."/>
        </authorList>
    </citation>
    <scope>NUCLEOTIDE SEQUENCE [LARGE SCALE GENOMIC DNA]</scope>
    <source>
        <strain evidence="8 9">HMF7410</strain>
    </source>
</reference>
<dbReference type="Pfam" id="PF00149">
    <property type="entry name" value="Metallophos"/>
    <property type="match status" value="1"/>
</dbReference>
<protein>
    <submittedName>
        <fullName evidence="8">UDP-2,3-diacylglucosamine diphosphatase</fullName>
    </submittedName>
</protein>
<evidence type="ECO:0000256" key="1">
    <source>
        <dbReference type="ARBA" id="ARBA00022475"/>
    </source>
</evidence>
<evidence type="ECO:0000259" key="7">
    <source>
        <dbReference type="Pfam" id="PF00149"/>
    </source>
</evidence>
<accession>A0A7K1SZX0</accession>
<dbReference type="PANTHER" id="PTHR34990:SF1">
    <property type="entry name" value="UDP-2,3-DIACYLGLUCOSAMINE HYDROLASE"/>
    <property type="match status" value="1"/>
</dbReference>
<dbReference type="GO" id="GO:0016020">
    <property type="term" value="C:membrane"/>
    <property type="evidence" value="ECO:0007669"/>
    <property type="project" value="GOC"/>
</dbReference>
<comment type="caution">
    <text evidence="8">The sequence shown here is derived from an EMBL/GenBank/DDBJ whole genome shotgun (WGS) entry which is preliminary data.</text>
</comment>
<evidence type="ECO:0000256" key="5">
    <source>
        <dbReference type="ARBA" id="ARBA00023136"/>
    </source>
</evidence>
<keyword evidence="5" id="KW-0472">Membrane</keyword>
<keyword evidence="4" id="KW-0378">Hydrolase</keyword>
<keyword evidence="2" id="KW-0997">Cell inner membrane</keyword>
<keyword evidence="6" id="KW-0464">Manganese</keyword>
<name>A0A7K1SZX0_9SPHI</name>
<dbReference type="AlphaFoldDB" id="A0A7K1SZX0"/>
<dbReference type="Gene3D" id="3.60.21.10">
    <property type="match status" value="1"/>
</dbReference>
<dbReference type="EMBL" id="WPIK01000014">
    <property type="protein sequence ID" value="MVN22865.1"/>
    <property type="molecule type" value="Genomic_DNA"/>
</dbReference>
<evidence type="ECO:0000313" key="9">
    <source>
        <dbReference type="Proteomes" id="UP000462014"/>
    </source>
</evidence>
<dbReference type="PANTHER" id="PTHR34990">
    <property type="entry name" value="UDP-2,3-DIACYLGLUCOSAMINE HYDROLASE-RELATED"/>
    <property type="match status" value="1"/>
</dbReference>
<evidence type="ECO:0000256" key="4">
    <source>
        <dbReference type="ARBA" id="ARBA00022801"/>
    </source>
</evidence>
<keyword evidence="3" id="KW-0479">Metal-binding</keyword>
<dbReference type="GO" id="GO:0046872">
    <property type="term" value="F:metal ion binding"/>
    <property type="evidence" value="ECO:0007669"/>
    <property type="project" value="UniProtKB-KW"/>
</dbReference>
<gene>
    <name evidence="8" type="ORF">GO621_15160</name>
</gene>
<dbReference type="InterPro" id="IPR029052">
    <property type="entry name" value="Metallo-depent_PP-like"/>
</dbReference>
<organism evidence="8 9">
    <name type="scientific">Mucilaginibacter arboris</name>
    <dbReference type="NCBI Taxonomy" id="2682090"/>
    <lineage>
        <taxon>Bacteria</taxon>
        <taxon>Pseudomonadati</taxon>
        <taxon>Bacteroidota</taxon>
        <taxon>Sphingobacteriia</taxon>
        <taxon>Sphingobacteriales</taxon>
        <taxon>Sphingobacteriaceae</taxon>
        <taxon>Mucilaginibacter</taxon>
    </lineage>
</organism>
<evidence type="ECO:0000256" key="2">
    <source>
        <dbReference type="ARBA" id="ARBA00022519"/>
    </source>
</evidence>
<dbReference type="GO" id="GO:0008758">
    <property type="term" value="F:UDP-2,3-diacylglucosamine hydrolase activity"/>
    <property type="evidence" value="ECO:0007669"/>
    <property type="project" value="TreeGrafter"/>
</dbReference>
<keyword evidence="9" id="KW-1185">Reference proteome</keyword>
<dbReference type="InterPro" id="IPR004843">
    <property type="entry name" value="Calcineurin-like_PHP"/>
</dbReference>